<evidence type="ECO:0000313" key="2">
    <source>
        <dbReference type="EMBL" id="EGJ52057.1"/>
    </source>
</evidence>
<dbReference type="STRING" id="690850.Desaf_3781"/>
<dbReference type="HOGENOM" id="CLU_2329128_0_0_7"/>
<accession>F3Z028</accession>
<dbReference type="InterPro" id="IPR036909">
    <property type="entry name" value="Cyt_c-like_dom_sf"/>
</dbReference>
<organism evidence="2 3">
    <name type="scientific">Desulfocurvibacter africanus subsp. africanus str. Walvis Bay</name>
    <dbReference type="NCBI Taxonomy" id="690850"/>
    <lineage>
        <taxon>Bacteria</taxon>
        <taxon>Pseudomonadati</taxon>
        <taxon>Thermodesulfobacteriota</taxon>
        <taxon>Desulfovibrionia</taxon>
        <taxon>Desulfovibrionales</taxon>
        <taxon>Desulfovibrionaceae</taxon>
        <taxon>Desulfocurvibacter</taxon>
    </lineage>
</organism>
<dbReference type="GO" id="GO:0009055">
    <property type="term" value="F:electron transfer activity"/>
    <property type="evidence" value="ECO:0007669"/>
    <property type="project" value="InterPro"/>
</dbReference>
<reference evidence="2 3" key="1">
    <citation type="journal article" date="2011" name="J. Bacteriol.">
        <title>Genome sequence of the mercury-methylating and pleomorphic Desulfovibrio africanus Strain Walvis Bay.</title>
        <authorList>
            <person name="Brown S.D."/>
            <person name="Wall J.D."/>
            <person name="Kucken A.M."/>
            <person name="Gilmour C.C."/>
            <person name="Podar M."/>
            <person name="Brandt C.C."/>
            <person name="Teshima H."/>
            <person name="Detter J.C."/>
            <person name="Han C.S."/>
            <person name="Land M.L."/>
            <person name="Lucas S."/>
            <person name="Han J."/>
            <person name="Pennacchio L."/>
            <person name="Nolan M."/>
            <person name="Pitluck S."/>
            <person name="Woyke T."/>
            <person name="Goodwin L."/>
            <person name="Palumbo A.V."/>
            <person name="Elias D.A."/>
        </authorList>
    </citation>
    <scope>NUCLEOTIDE SEQUENCE [LARGE SCALE GENOMIC DNA]</scope>
    <source>
        <strain evidence="2 3">Walvis Bay</strain>
    </source>
</reference>
<dbReference type="AlphaFoldDB" id="F3Z028"/>
<feature type="signal peptide" evidence="1">
    <location>
        <begin position="1"/>
        <end position="27"/>
    </location>
</feature>
<dbReference type="RefSeq" id="WP_014261652.1">
    <property type="nucleotide sequence ID" value="NC_016629.1"/>
</dbReference>
<gene>
    <name evidence="2" type="ORF">Desaf_3781</name>
</gene>
<name>F3Z028_DESAF</name>
<proteinExistence type="predicted"/>
<evidence type="ECO:0000313" key="3">
    <source>
        <dbReference type="Proteomes" id="UP000007844"/>
    </source>
</evidence>
<dbReference type="SUPFAM" id="SSF46626">
    <property type="entry name" value="Cytochrome c"/>
    <property type="match status" value="1"/>
</dbReference>
<evidence type="ECO:0008006" key="4">
    <source>
        <dbReference type="Google" id="ProtNLM"/>
    </source>
</evidence>
<dbReference type="KEGG" id="daf:Desaf_3781"/>
<protein>
    <recommendedName>
        <fullName evidence="4">Cytochrome c domain-containing protein</fullName>
    </recommendedName>
</protein>
<dbReference type="Proteomes" id="UP000007844">
    <property type="component" value="Chromosome"/>
</dbReference>
<keyword evidence="3" id="KW-1185">Reference proteome</keyword>
<dbReference type="GO" id="GO:0020037">
    <property type="term" value="F:heme binding"/>
    <property type="evidence" value="ECO:0007669"/>
    <property type="project" value="InterPro"/>
</dbReference>
<feature type="chain" id="PRO_5003303268" description="Cytochrome c domain-containing protein" evidence="1">
    <location>
        <begin position="28"/>
        <end position="98"/>
    </location>
</feature>
<keyword evidence="1" id="KW-0732">Signal</keyword>
<dbReference type="Gene3D" id="1.10.760.10">
    <property type="entry name" value="Cytochrome c-like domain"/>
    <property type="match status" value="1"/>
</dbReference>
<dbReference type="EMBL" id="CP003221">
    <property type="protein sequence ID" value="EGJ52057.1"/>
    <property type="molecule type" value="Genomic_DNA"/>
</dbReference>
<sequence length="98" mass="10580" precursor="true">MKNAAKRMGLVALPILSLVVAAASALAAAEDGRQTVESVCNRCHTHEPICQNLNRNEAWWHMTALRMINNGAPISQNQAKDTALFLATLKPGSEPVCK</sequence>
<evidence type="ECO:0000256" key="1">
    <source>
        <dbReference type="SAM" id="SignalP"/>
    </source>
</evidence>